<evidence type="ECO:0000256" key="2">
    <source>
        <dbReference type="ARBA" id="ARBA00005141"/>
    </source>
</evidence>
<name>A0A506XYJ8_9MICO</name>
<dbReference type="UniPathway" id="UPA00628"/>
<dbReference type="SUPFAM" id="SSF53448">
    <property type="entry name" value="Nucleotide-diphospho-sugar transferases"/>
    <property type="match status" value="1"/>
</dbReference>
<dbReference type="GO" id="GO:0008781">
    <property type="term" value="F:N-acylneuraminate cytidylyltransferase activity"/>
    <property type="evidence" value="ECO:0007669"/>
    <property type="project" value="UniProtKB-EC"/>
</dbReference>
<evidence type="ECO:0000256" key="1">
    <source>
        <dbReference type="ARBA" id="ARBA00001862"/>
    </source>
</evidence>
<organism evidence="6 7">
    <name type="scientific">Schumannella soli</name>
    <dbReference type="NCBI Taxonomy" id="2590779"/>
    <lineage>
        <taxon>Bacteria</taxon>
        <taxon>Bacillati</taxon>
        <taxon>Actinomycetota</taxon>
        <taxon>Actinomycetes</taxon>
        <taxon>Micrococcales</taxon>
        <taxon>Microbacteriaceae</taxon>
        <taxon>Schumannella</taxon>
    </lineage>
</organism>
<dbReference type="PANTHER" id="PTHR21485">
    <property type="entry name" value="HAD SUPERFAMILY MEMBERS CMAS AND KDSC"/>
    <property type="match status" value="1"/>
</dbReference>
<keyword evidence="6" id="KW-0808">Transferase</keyword>
<sequence>MTVIAVIPARGGSKGVPGKNLRPVGGVPLVARSVIAALGVEAIDQVVVSTDSVEIADVAREAGASIVERPAEISGDTAGSESALLHALGEVDPRERAHILVFIQATSPFIDTVALAEAVRRVADGDEDAVFSAVEDWTFLWRVGPAGAEGLGHDAAVRPRRQDREAAYAETGAFYVMRAPGFRDARHRFFGRVGLALVDPRTAIEIDTEDELEMAEALAAVLDADAPGEAGAALRSAALRGRAAAVDADLDDSVRADGGTPSTSALAAAPTTHAAEPAAAPTASRFAPPVTPIPVDAVVADFGEVAVDARVVLCDDLDDYVPADRADGRGVQQLRDAGVPMLLLSEQVRRVTEARAERTHVDLIHGSDDPAAALLWWAEQNRVELDRVAYLGTTIADLECLRLVGWPVATADAAPEVLAVACVVLDAPQGQGAVRELADRVLEARRTSTPSRGDAGRDPRHPDTHESRNPPERQESHDRRNRIAAHR</sequence>
<reference evidence="6 7" key="1">
    <citation type="submission" date="2019-06" db="EMBL/GenBank/DDBJ databases">
        <authorList>
            <person name="Li F."/>
        </authorList>
    </citation>
    <scope>NUCLEOTIDE SEQUENCE [LARGE SCALE GENOMIC DNA]</scope>
    <source>
        <strain evidence="6 7">10F1D-1</strain>
    </source>
</reference>
<accession>A0A506XYJ8</accession>
<comment type="similarity">
    <text evidence="3">Belongs to the CMP-NeuNAc synthase family.</text>
</comment>
<evidence type="ECO:0000256" key="4">
    <source>
        <dbReference type="ARBA" id="ARBA00012491"/>
    </source>
</evidence>
<dbReference type="InterPro" id="IPR003329">
    <property type="entry name" value="Cytidylyl_trans"/>
</dbReference>
<dbReference type="InterPro" id="IPR050793">
    <property type="entry name" value="CMP-NeuNAc_synthase"/>
</dbReference>
<comment type="pathway">
    <text evidence="2">Amino-sugar metabolism; N-acetylneuraminate metabolism.</text>
</comment>
<dbReference type="CDD" id="cd02513">
    <property type="entry name" value="CMP-NeuAc_Synthase"/>
    <property type="match status" value="1"/>
</dbReference>
<dbReference type="InterPro" id="IPR029044">
    <property type="entry name" value="Nucleotide-diphossugar_trans"/>
</dbReference>
<dbReference type="Proteomes" id="UP000316252">
    <property type="component" value="Unassembled WGS sequence"/>
</dbReference>
<dbReference type="Gene3D" id="3.90.550.10">
    <property type="entry name" value="Spore Coat Polysaccharide Biosynthesis Protein SpsA, Chain A"/>
    <property type="match status" value="1"/>
</dbReference>
<gene>
    <name evidence="6" type="ORF">FJ657_05060</name>
</gene>
<dbReference type="AlphaFoldDB" id="A0A506XYJ8"/>
<dbReference type="Pfam" id="PF02348">
    <property type="entry name" value="CTP_transf_3"/>
    <property type="match status" value="1"/>
</dbReference>
<proteinExistence type="inferred from homology"/>
<feature type="region of interest" description="Disordered" evidence="5">
    <location>
        <begin position="252"/>
        <end position="287"/>
    </location>
</feature>
<evidence type="ECO:0000313" key="6">
    <source>
        <dbReference type="EMBL" id="TPW78004.1"/>
    </source>
</evidence>
<comment type="caution">
    <text evidence="6">The sequence shown here is derived from an EMBL/GenBank/DDBJ whole genome shotgun (WGS) entry which is preliminary data.</text>
</comment>
<evidence type="ECO:0000256" key="3">
    <source>
        <dbReference type="ARBA" id="ARBA00010726"/>
    </source>
</evidence>
<protein>
    <recommendedName>
        <fullName evidence="4">N-acylneuraminate cytidylyltransferase</fullName>
        <ecNumber evidence="4">2.7.7.43</ecNumber>
    </recommendedName>
</protein>
<feature type="compositionally biased region" description="Basic and acidic residues" evidence="5">
    <location>
        <begin position="454"/>
        <end position="478"/>
    </location>
</feature>
<dbReference type="Gene3D" id="3.40.50.1000">
    <property type="entry name" value="HAD superfamily/HAD-like"/>
    <property type="match status" value="1"/>
</dbReference>
<keyword evidence="6" id="KW-0548">Nucleotidyltransferase</keyword>
<dbReference type="OrthoDB" id="9805604at2"/>
<dbReference type="SUPFAM" id="SSF56784">
    <property type="entry name" value="HAD-like"/>
    <property type="match status" value="1"/>
</dbReference>
<dbReference type="EMBL" id="VHQG01000001">
    <property type="protein sequence ID" value="TPW78004.1"/>
    <property type="molecule type" value="Genomic_DNA"/>
</dbReference>
<feature type="region of interest" description="Disordered" evidence="5">
    <location>
        <begin position="444"/>
        <end position="487"/>
    </location>
</feature>
<evidence type="ECO:0000256" key="5">
    <source>
        <dbReference type="SAM" id="MobiDB-lite"/>
    </source>
</evidence>
<feature type="compositionally biased region" description="Low complexity" evidence="5">
    <location>
        <begin position="256"/>
        <end position="287"/>
    </location>
</feature>
<evidence type="ECO:0000313" key="7">
    <source>
        <dbReference type="Proteomes" id="UP000316252"/>
    </source>
</evidence>
<dbReference type="InterPro" id="IPR023214">
    <property type="entry name" value="HAD_sf"/>
</dbReference>
<dbReference type="InterPro" id="IPR036412">
    <property type="entry name" value="HAD-like_sf"/>
</dbReference>
<dbReference type="GO" id="GO:0006054">
    <property type="term" value="P:N-acetylneuraminate metabolic process"/>
    <property type="evidence" value="ECO:0007669"/>
    <property type="project" value="UniProtKB-UniPathway"/>
</dbReference>
<dbReference type="PANTHER" id="PTHR21485:SF3">
    <property type="entry name" value="N-ACYLNEURAMINATE CYTIDYLYLTRANSFERASE"/>
    <property type="match status" value="1"/>
</dbReference>
<dbReference type="EC" id="2.7.7.43" evidence="4"/>
<keyword evidence="7" id="KW-1185">Reference proteome</keyword>
<comment type="catalytic activity">
    <reaction evidence="1">
        <text>an N-acylneuraminate + CTP = a CMP-N-acyl-beta-neuraminate + diphosphate</text>
        <dbReference type="Rhea" id="RHEA:11344"/>
        <dbReference type="ChEBI" id="CHEBI:33019"/>
        <dbReference type="ChEBI" id="CHEBI:37563"/>
        <dbReference type="ChEBI" id="CHEBI:60073"/>
        <dbReference type="ChEBI" id="CHEBI:68671"/>
        <dbReference type="EC" id="2.7.7.43"/>
    </reaction>
</comment>
<dbReference type="RefSeq" id="WP_141162529.1">
    <property type="nucleotide sequence ID" value="NZ_VHQG01000001.1"/>
</dbReference>